<gene>
    <name evidence="1" type="ORF">C8A03DRAFT_34007</name>
</gene>
<dbReference type="AlphaFoldDB" id="A0AAN7CA62"/>
<name>A0AAN7CA62_9PEZI</name>
<protein>
    <submittedName>
        <fullName evidence="1">Uncharacterized protein</fullName>
    </submittedName>
</protein>
<accession>A0AAN7CA62</accession>
<dbReference type="Proteomes" id="UP001303760">
    <property type="component" value="Unassembled WGS sequence"/>
</dbReference>
<evidence type="ECO:0000313" key="2">
    <source>
        <dbReference type="Proteomes" id="UP001303760"/>
    </source>
</evidence>
<comment type="caution">
    <text evidence="1">The sequence shown here is derived from an EMBL/GenBank/DDBJ whole genome shotgun (WGS) entry which is preliminary data.</text>
</comment>
<sequence length="111" mass="12946">MNQRVAQLKQQVAALIDLLEYQTCERDKNTIRELWKNKVVRRRMSYDEIEPLYSLKTGEPIPNFPRTIEELDHLSSQQADEILAHRLLPVPATIEAKRALISSLIFLKPSY</sequence>
<organism evidence="1 2">
    <name type="scientific">Achaetomium macrosporum</name>
    <dbReference type="NCBI Taxonomy" id="79813"/>
    <lineage>
        <taxon>Eukaryota</taxon>
        <taxon>Fungi</taxon>
        <taxon>Dikarya</taxon>
        <taxon>Ascomycota</taxon>
        <taxon>Pezizomycotina</taxon>
        <taxon>Sordariomycetes</taxon>
        <taxon>Sordariomycetidae</taxon>
        <taxon>Sordariales</taxon>
        <taxon>Chaetomiaceae</taxon>
        <taxon>Achaetomium</taxon>
    </lineage>
</organism>
<dbReference type="EMBL" id="MU860113">
    <property type="protein sequence ID" value="KAK4238000.1"/>
    <property type="molecule type" value="Genomic_DNA"/>
</dbReference>
<evidence type="ECO:0000313" key="1">
    <source>
        <dbReference type="EMBL" id="KAK4238000.1"/>
    </source>
</evidence>
<keyword evidence="2" id="KW-1185">Reference proteome</keyword>
<reference evidence="1" key="1">
    <citation type="journal article" date="2023" name="Mol. Phylogenet. Evol.">
        <title>Genome-scale phylogeny and comparative genomics of the fungal order Sordariales.</title>
        <authorList>
            <person name="Hensen N."/>
            <person name="Bonometti L."/>
            <person name="Westerberg I."/>
            <person name="Brannstrom I.O."/>
            <person name="Guillou S."/>
            <person name="Cros-Aarteil S."/>
            <person name="Calhoun S."/>
            <person name="Haridas S."/>
            <person name="Kuo A."/>
            <person name="Mondo S."/>
            <person name="Pangilinan J."/>
            <person name="Riley R."/>
            <person name="LaButti K."/>
            <person name="Andreopoulos B."/>
            <person name="Lipzen A."/>
            <person name="Chen C."/>
            <person name="Yan M."/>
            <person name="Daum C."/>
            <person name="Ng V."/>
            <person name="Clum A."/>
            <person name="Steindorff A."/>
            <person name="Ohm R.A."/>
            <person name="Martin F."/>
            <person name="Silar P."/>
            <person name="Natvig D.O."/>
            <person name="Lalanne C."/>
            <person name="Gautier V."/>
            <person name="Ament-Velasquez S.L."/>
            <person name="Kruys A."/>
            <person name="Hutchinson M.I."/>
            <person name="Powell A.J."/>
            <person name="Barry K."/>
            <person name="Miller A.N."/>
            <person name="Grigoriev I.V."/>
            <person name="Debuchy R."/>
            <person name="Gladieux P."/>
            <person name="Hiltunen Thoren M."/>
            <person name="Johannesson H."/>
        </authorList>
    </citation>
    <scope>NUCLEOTIDE SEQUENCE</scope>
    <source>
        <strain evidence="1">CBS 532.94</strain>
    </source>
</reference>
<reference evidence="1" key="2">
    <citation type="submission" date="2023-05" db="EMBL/GenBank/DDBJ databases">
        <authorList>
            <consortium name="Lawrence Berkeley National Laboratory"/>
            <person name="Steindorff A."/>
            <person name="Hensen N."/>
            <person name="Bonometti L."/>
            <person name="Westerberg I."/>
            <person name="Brannstrom I.O."/>
            <person name="Guillou S."/>
            <person name="Cros-Aarteil S."/>
            <person name="Calhoun S."/>
            <person name="Haridas S."/>
            <person name="Kuo A."/>
            <person name="Mondo S."/>
            <person name="Pangilinan J."/>
            <person name="Riley R."/>
            <person name="Labutti K."/>
            <person name="Andreopoulos B."/>
            <person name="Lipzen A."/>
            <person name="Chen C."/>
            <person name="Yanf M."/>
            <person name="Daum C."/>
            <person name="Ng V."/>
            <person name="Clum A."/>
            <person name="Ohm R."/>
            <person name="Martin F."/>
            <person name="Silar P."/>
            <person name="Natvig D."/>
            <person name="Lalanne C."/>
            <person name="Gautier V."/>
            <person name="Ament-Velasquez S.L."/>
            <person name="Kruys A."/>
            <person name="Hutchinson M.I."/>
            <person name="Powell A.J."/>
            <person name="Barry K."/>
            <person name="Miller A.N."/>
            <person name="Grigoriev I.V."/>
            <person name="Debuchy R."/>
            <person name="Gladieux P."/>
            <person name="Thoren M.H."/>
            <person name="Johannesson H."/>
        </authorList>
    </citation>
    <scope>NUCLEOTIDE SEQUENCE</scope>
    <source>
        <strain evidence="1">CBS 532.94</strain>
    </source>
</reference>
<proteinExistence type="predicted"/>